<dbReference type="Proteomes" id="UP001333102">
    <property type="component" value="Chromosome"/>
</dbReference>
<evidence type="ECO:0000256" key="2">
    <source>
        <dbReference type="ARBA" id="ARBA00022603"/>
    </source>
</evidence>
<dbReference type="Gene3D" id="3.40.1280.10">
    <property type="match status" value="1"/>
</dbReference>
<dbReference type="InterPro" id="IPR004441">
    <property type="entry name" value="rRNA_MeTrfase_TrmH"/>
</dbReference>
<gene>
    <name evidence="5" type="primary">rlmB</name>
    <name evidence="5" type="ORF">VLY81_12235</name>
</gene>
<dbReference type="Gene3D" id="3.30.1330.30">
    <property type="match status" value="1"/>
</dbReference>
<organism evidence="5 6">
    <name type="scientific">Geochorda subterranea</name>
    <dbReference type="NCBI Taxonomy" id="3109564"/>
    <lineage>
        <taxon>Bacteria</taxon>
        <taxon>Bacillati</taxon>
        <taxon>Bacillota</taxon>
        <taxon>Limnochordia</taxon>
        <taxon>Limnochordales</taxon>
        <taxon>Geochordaceae</taxon>
        <taxon>Geochorda</taxon>
    </lineage>
</organism>
<dbReference type="SUPFAM" id="SSF75217">
    <property type="entry name" value="alpha/beta knot"/>
    <property type="match status" value="1"/>
</dbReference>
<evidence type="ECO:0000313" key="6">
    <source>
        <dbReference type="Proteomes" id="UP001333102"/>
    </source>
</evidence>
<dbReference type="EMBL" id="CP141614">
    <property type="protein sequence ID" value="WRP14175.1"/>
    <property type="molecule type" value="Genomic_DNA"/>
</dbReference>
<protein>
    <submittedName>
        <fullName evidence="5">23S rRNA (Guanosine(2251)-2'-O)-methyltransferase RlmB</fullName>
    </submittedName>
</protein>
<dbReference type="InterPro" id="IPR001537">
    <property type="entry name" value="SpoU_MeTrfase"/>
</dbReference>
<proteinExistence type="inferred from homology"/>
<comment type="similarity">
    <text evidence="1">Belongs to the class IV-like SAM-binding methyltransferase superfamily. RNA methyltransferase TrmH family.</text>
</comment>
<dbReference type="InterPro" id="IPR013123">
    <property type="entry name" value="SpoU_subst-bd"/>
</dbReference>
<dbReference type="Pfam" id="PF00588">
    <property type="entry name" value="SpoU_methylase"/>
    <property type="match status" value="1"/>
</dbReference>
<dbReference type="SMART" id="SM00967">
    <property type="entry name" value="SpoU_sub_bind"/>
    <property type="match status" value="1"/>
</dbReference>
<dbReference type="RefSeq" id="WP_324668477.1">
    <property type="nucleotide sequence ID" value="NZ_CP141614.1"/>
</dbReference>
<dbReference type="Pfam" id="PF08032">
    <property type="entry name" value="SpoU_sub_bind"/>
    <property type="match status" value="1"/>
</dbReference>
<feature type="domain" description="RNA 2-O ribose methyltransferase substrate binding" evidence="4">
    <location>
        <begin position="20"/>
        <end position="93"/>
    </location>
</feature>
<keyword evidence="6" id="KW-1185">Reference proteome</keyword>
<evidence type="ECO:0000313" key="5">
    <source>
        <dbReference type="EMBL" id="WRP14175.1"/>
    </source>
</evidence>
<dbReference type="InterPro" id="IPR029026">
    <property type="entry name" value="tRNA_m1G_MTases_N"/>
</dbReference>
<sequence>MRRPEPTARSEPAAPAPPSLVFGRRPVIELLRSGRPVDRLWVAEGAAGLAPLLTLASSQGVPVQRVAREVLSRLCGSERHQGVAARAAEVPLLSLHELLEQATGGERPAPGDRTSAPLLVVLDHLTDPQNVGALLRTAEAVGASGVVMAARRSAPVSAAVVRASAGAVHHLRISRVSSVAEALERIKEAGFWVVGAEASAELSLWEADLSGPLAVVVGAEGRGMAPLVRRRCDLLVRIPMWGKVSSLNASVAGALVLYEVRRQQTTR</sequence>
<evidence type="ECO:0000259" key="4">
    <source>
        <dbReference type="SMART" id="SM00967"/>
    </source>
</evidence>
<reference evidence="6" key="1">
    <citation type="submission" date="2023-12" db="EMBL/GenBank/DDBJ databases">
        <title>Novel isolates from deep terrestrial aquifers shed light on the physiology and ecology of the class Limnochordia.</title>
        <authorList>
            <person name="Karnachuk O.V."/>
            <person name="Lukina A.P."/>
            <person name="Avakyan M.R."/>
            <person name="Kadnikov V."/>
            <person name="Begmatov S."/>
            <person name="Beletsky A.V."/>
            <person name="Mardanov A.V."/>
            <person name="Ravin N.V."/>
        </authorList>
    </citation>
    <scope>NUCLEOTIDE SEQUENCE [LARGE SCALE GENOMIC DNA]</scope>
    <source>
        <strain evidence="6">LN</strain>
    </source>
</reference>
<name>A0ABZ1BNL9_9FIRM</name>
<dbReference type="CDD" id="cd18103">
    <property type="entry name" value="SpoU-like_RlmB"/>
    <property type="match status" value="1"/>
</dbReference>
<keyword evidence="3" id="KW-0808">Transferase</keyword>
<dbReference type="NCBIfam" id="TIGR00186">
    <property type="entry name" value="rRNA_methyl_3"/>
    <property type="match status" value="1"/>
</dbReference>
<evidence type="ECO:0000256" key="1">
    <source>
        <dbReference type="ARBA" id="ARBA00007228"/>
    </source>
</evidence>
<dbReference type="SUPFAM" id="SSF55315">
    <property type="entry name" value="L30e-like"/>
    <property type="match status" value="1"/>
</dbReference>
<keyword evidence="2" id="KW-0489">Methyltransferase</keyword>
<evidence type="ECO:0000256" key="3">
    <source>
        <dbReference type="ARBA" id="ARBA00022679"/>
    </source>
</evidence>
<accession>A0ABZ1BNL9</accession>
<dbReference type="PANTHER" id="PTHR46429:SF1">
    <property type="entry name" value="23S RRNA (GUANOSINE-2'-O-)-METHYLTRANSFERASE RLMB"/>
    <property type="match status" value="1"/>
</dbReference>
<dbReference type="InterPro" id="IPR029028">
    <property type="entry name" value="Alpha/beta_knot_MTases"/>
</dbReference>
<dbReference type="PANTHER" id="PTHR46429">
    <property type="entry name" value="23S RRNA (GUANOSINE-2'-O-)-METHYLTRANSFERASE RLMB"/>
    <property type="match status" value="1"/>
</dbReference>
<dbReference type="InterPro" id="IPR029064">
    <property type="entry name" value="Ribosomal_eL30-like_sf"/>
</dbReference>